<dbReference type="InterPro" id="IPR054566">
    <property type="entry name" value="ManC/GMP-like_b-helix"/>
</dbReference>
<dbReference type="GO" id="GO:0009298">
    <property type="term" value="P:GDP-mannose biosynthetic process"/>
    <property type="evidence" value="ECO:0007669"/>
    <property type="project" value="TreeGrafter"/>
</dbReference>
<evidence type="ECO:0000313" key="12">
    <source>
        <dbReference type="EMBL" id="MCK8785820.1"/>
    </source>
</evidence>
<evidence type="ECO:0000256" key="5">
    <source>
        <dbReference type="ARBA" id="ARBA00022741"/>
    </source>
</evidence>
<dbReference type="RefSeq" id="WP_248667937.1">
    <property type="nucleotide sequence ID" value="NZ_JALPRX010000068.1"/>
</dbReference>
<protein>
    <recommendedName>
        <fullName evidence="2">mannose-1-phosphate guanylyltransferase</fullName>
        <ecNumber evidence="2">2.7.7.13</ecNumber>
    </recommendedName>
</protein>
<comment type="caution">
    <text evidence="12">The sequence shown here is derived from an EMBL/GenBank/DDBJ whole genome shotgun (WGS) entry which is preliminary data.</text>
</comment>
<feature type="domain" description="Mannose-6-phosphate isomerase type II C-terminal" evidence="10">
    <location>
        <begin position="367"/>
        <end position="479"/>
    </location>
</feature>
<dbReference type="InterPro" id="IPR049577">
    <property type="entry name" value="GMPP_N"/>
</dbReference>
<keyword evidence="5" id="KW-0547">Nucleotide-binding</keyword>
<name>A0A9X2BYB1_9PROT</name>
<keyword evidence="3 12" id="KW-0808">Transferase</keyword>
<dbReference type="AlphaFoldDB" id="A0A9X2BYB1"/>
<feature type="domain" description="Nucleotidyl transferase" evidence="9">
    <location>
        <begin position="11"/>
        <end position="300"/>
    </location>
</feature>
<proteinExistence type="inferred from homology"/>
<dbReference type="InterPro" id="IPR014710">
    <property type="entry name" value="RmlC-like_jellyroll"/>
</dbReference>
<organism evidence="12 13">
    <name type="scientific">Roseomonas acroporae</name>
    <dbReference type="NCBI Taxonomy" id="2937791"/>
    <lineage>
        <taxon>Bacteria</taxon>
        <taxon>Pseudomonadati</taxon>
        <taxon>Pseudomonadota</taxon>
        <taxon>Alphaproteobacteria</taxon>
        <taxon>Acetobacterales</taxon>
        <taxon>Roseomonadaceae</taxon>
        <taxon>Roseomonas</taxon>
    </lineage>
</organism>
<dbReference type="GO" id="GO:0016853">
    <property type="term" value="F:isomerase activity"/>
    <property type="evidence" value="ECO:0007669"/>
    <property type="project" value="UniProtKB-KW"/>
</dbReference>
<dbReference type="FunFam" id="3.90.550.10:FF:000046">
    <property type="entry name" value="Mannose-1-phosphate guanylyltransferase (GDP)"/>
    <property type="match status" value="1"/>
</dbReference>
<evidence type="ECO:0000313" key="13">
    <source>
        <dbReference type="Proteomes" id="UP001139516"/>
    </source>
</evidence>
<feature type="domain" description="MannoseP isomerase/GMP-like beta-helix" evidence="11">
    <location>
        <begin position="312"/>
        <end position="361"/>
    </location>
</feature>
<comment type="catalytic activity">
    <reaction evidence="7">
        <text>alpha-D-mannose 1-phosphate + GTP + H(+) = GDP-alpha-D-mannose + diphosphate</text>
        <dbReference type="Rhea" id="RHEA:15229"/>
        <dbReference type="ChEBI" id="CHEBI:15378"/>
        <dbReference type="ChEBI" id="CHEBI:33019"/>
        <dbReference type="ChEBI" id="CHEBI:37565"/>
        <dbReference type="ChEBI" id="CHEBI:57527"/>
        <dbReference type="ChEBI" id="CHEBI:58409"/>
        <dbReference type="EC" id="2.7.7.13"/>
    </reaction>
</comment>
<dbReference type="InterPro" id="IPR029044">
    <property type="entry name" value="Nucleotide-diphossugar_trans"/>
</dbReference>
<dbReference type="InterPro" id="IPR006375">
    <property type="entry name" value="Man1P_GuaTrfase/Man6P_Isoase"/>
</dbReference>
<evidence type="ECO:0000256" key="1">
    <source>
        <dbReference type="ARBA" id="ARBA00006115"/>
    </source>
</evidence>
<accession>A0A9X2BYB1</accession>
<dbReference type="EC" id="2.7.7.13" evidence="2"/>
<dbReference type="PANTHER" id="PTHR46390">
    <property type="entry name" value="MANNOSE-1-PHOSPHATE GUANYLYLTRANSFERASE"/>
    <property type="match status" value="1"/>
</dbReference>
<dbReference type="FunFam" id="2.60.120.10:FF:000032">
    <property type="entry name" value="Mannose-1-phosphate guanylyltransferase/mannose-6-phosphate isomerase"/>
    <property type="match status" value="1"/>
</dbReference>
<dbReference type="GO" id="GO:0004475">
    <property type="term" value="F:mannose-1-phosphate guanylyltransferase (GTP) activity"/>
    <property type="evidence" value="ECO:0007669"/>
    <property type="project" value="UniProtKB-EC"/>
</dbReference>
<dbReference type="Pfam" id="PF00483">
    <property type="entry name" value="NTP_transferase"/>
    <property type="match status" value="1"/>
</dbReference>
<dbReference type="Pfam" id="PF22640">
    <property type="entry name" value="ManC_GMP_beta-helix"/>
    <property type="match status" value="1"/>
</dbReference>
<keyword evidence="6" id="KW-0342">GTP-binding</keyword>
<comment type="similarity">
    <text evidence="1 8">Belongs to the mannose-6-phosphate isomerase type 2 family.</text>
</comment>
<evidence type="ECO:0000256" key="7">
    <source>
        <dbReference type="ARBA" id="ARBA00047343"/>
    </source>
</evidence>
<dbReference type="GO" id="GO:0005525">
    <property type="term" value="F:GTP binding"/>
    <property type="evidence" value="ECO:0007669"/>
    <property type="project" value="UniProtKB-KW"/>
</dbReference>
<dbReference type="CDD" id="cd02213">
    <property type="entry name" value="cupin_PMI_typeII_C"/>
    <property type="match status" value="1"/>
</dbReference>
<dbReference type="NCBIfam" id="TIGR01479">
    <property type="entry name" value="GMP_PMI"/>
    <property type="match status" value="1"/>
</dbReference>
<keyword evidence="4 12" id="KW-0548">Nucleotidyltransferase</keyword>
<keyword evidence="13" id="KW-1185">Reference proteome</keyword>
<sequence>MPSALDERIVPVILSGGSGTRLWPLSRETYPKQFWPLVSELTMLQETAARAIGPDFAPPVVICNEGSRFMVAEQLRALHSGTGAAEGPLGARVVLEPQPRNSAPAIAAAALLVHEENPGQVLWLLAADHVVTDLPALHAALGRAAAAARRGKIVTFGMSPTSPETGYGYIETGPELKEAPGVHRVARFVEKPDAATARTFVEGHRHLWNSGMFVATAATLIAELERYEPELLAAVRTAVQAARRDLDFIRLGEAFLAAPSVSIDYAVMEKTEAAAVVPASIGWSDLGSWAALWEVAPKDAAANATQGPVELLDAKRCLVRSEGILTAVVGLEDAVLVVTDDAVLAMHRDRAQDVKKVVDRLKAKGVKQATEHRRMYRPWGHYEGLIMGDRFQVKKIQVRPGQKLSLQKHFHRAEHWVVVNGTAIVQRDAESILLRENESVYLPLGCVHRMENPGMIPLTLIEVQAGSYLGEDDIVRFEDTYGRT</sequence>
<reference evidence="12" key="1">
    <citation type="submission" date="2022-04" db="EMBL/GenBank/DDBJ databases">
        <title>Roseomonas acroporae sp. nov., isolated from coral Acropora digitifera.</title>
        <authorList>
            <person name="Sun H."/>
        </authorList>
    </citation>
    <scope>NUCLEOTIDE SEQUENCE</scope>
    <source>
        <strain evidence="12">NAR14</strain>
    </source>
</reference>
<dbReference type="InterPro" id="IPR005835">
    <property type="entry name" value="NTP_transferase_dom"/>
</dbReference>
<dbReference type="GO" id="GO:0000271">
    <property type="term" value="P:polysaccharide biosynthetic process"/>
    <property type="evidence" value="ECO:0007669"/>
    <property type="project" value="InterPro"/>
</dbReference>
<dbReference type="SUPFAM" id="SSF53448">
    <property type="entry name" value="Nucleotide-diphospho-sugar transferases"/>
    <property type="match status" value="1"/>
</dbReference>
<dbReference type="InterPro" id="IPR011051">
    <property type="entry name" value="RmlC_Cupin_sf"/>
</dbReference>
<dbReference type="Gene3D" id="3.90.550.10">
    <property type="entry name" value="Spore Coat Polysaccharide Biosynthesis Protein SpsA, Chain A"/>
    <property type="match status" value="1"/>
</dbReference>
<dbReference type="Proteomes" id="UP001139516">
    <property type="component" value="Unassembled WGS sequence"/>
</dbReference>
<evidence type="ECO:0000259" key="11">
    <source>
        <dbReference type="Pfam" id="PF22640"/>
    </source>
</evidence>
<evidence type="ECO:0000256" key="6">
    <source>
        <dbReference type="ARBA" id="ARBA00023134"/>
    </source>
</evidence>
<keyword evidence="12" id="KW-0413">Isomerase</keyword>
<evidence type="ECO:0000259" key="10">
    <source>
        <dbReference type="Pfam" id="PF01050"/>
    </source>
</evidence>
<dbReference type="InterPro" id="IPR001538">
    <property type="entry name" value="Man6P_isomerase-2_C"/>
</dbReference>
<dbReference type="CDD" id="cd02509">
    <property type="entry name" value="GDP-M1P_Guanylyltransferase"/>
    <property type="match status" value="1"/>
</dbReference>
<gene>
    <name evidence="12" type="ORF">M0638_15680</name>
</gene>
<evidence type="ECO:0000256" key="3">
    <source>
        <dbReference type="ARBA" id="ARBA00022679"/>
    </source>
</evidence>
<evidence type="ECO:0000256" key="8">
    <source>
        <dbReference type="RuleBase" id="RU004190"/>
    </source>
</evidence>
<dbReference type="Pfam" id="PF01050">
    <property type="entry name" value="MannoseP_isomer"/>
    <property type="match status" value="1"/>
</dbReference>
<dbReference type="SUPFAM" id="SSF51182">
    <property type="entry name" value="RmlC-like cupins"/>
    <property type="match status" value="1"/>
</dbReference>
<evidence type="ECO:0000256" key="2">
    <source>
        <dbReference type="ARBA" id="ARBA00012387"/>
    </source>
</evidence>
<dbReference type="EMBL" id="JALPRX010000068">
    <property type="protein sequence ID" value="MCK8785820.1"/>
    <property type="molecule type" value="Genomic_DNA"/>
</dbReference>
<evidence type="ECO:0000259" key="9">
    <source>
        <dbReference type="Pfam" id="PF00483"/>
    </source>
</evidence>
<dbReference type="PANTHER" id="PTHR46390:SF1">
    <property type="entry name" value="MANNOSE-1-PHOSPHATE GUANYLYLTRANSFERASE"/>
    <property type="match status" value="1"/>
</dbReference>
<evidence type="ECO:0000256" key="4">
    <source>
        <dbReference type="ARBA" id="ARBA00022695"/>
    </source>
</evidence>
<dbReference type="Gene3D" id="2.60.120.10">
    <property type="entry name" value="Jelly Rolls"/>
    <property type="match status" value="1"/>
</dbReference>
<dbReference type="InterPro" id="IPR051161">
    <property type="entry name" value="Mannose-6P_isomerase_type2"/>
</dbReference>